<accession>A0A9Q4PWP6</accession>
<dbReference type="SUPFAM" id="SSF53335">
    <property type="entry name" value="S-adenosyl-L-methionine-dependent methyltransferases"/>
    <property type="match status" value="1"/>
</dbReference>
<dbReference type="EMBL" id="JAKELO010000002">
    <property type="protein sequence ID" value="MDE4907601.1"/>
    <property type="molecule type" value="Genomic_DNA"/>
</dbReference>
<comment type="caution">
    <text evidence="5">The sequence shown here is derived from an EMBL/GenBank/DDBJ whole genome shotgun (WGS) entry which is preliminary data.</text>
</comment>
<evidence type="ECO:0000313" key="6">
    <source>
        <dbReference type="Proteomes" id="UP001143747"/>
    </source>
</evidence>
<keyword evidence="4" id="KW-0694">RNA-binding</keyword>
<dbReference type="GO" id="GO:0003723">
    <property type="term" value="F:RNA binding"/>
    <property type="evidence" value="ECO:0007669"/>
    <property type="project" value="UniProtKB-KW"/>
</dbReference>
<dbReference type="CDD" id="cd02440">
    <property type="entry name" value="AdoMet_MTases"/>
    <property type="match status" value="1"/>
</dbReference>
<evidence type="ECO:0000256" key="4">
    <source>
        <dbReference type="ARBA" id="ARBA00022884"/>
    </source>
</evidence>
<evidence type="ECO:0000313" key="5">
    <source>
        <dbReference type="EMBL" id="MDE4907601.1"/>
    </source>
</evidence>
<gene>
    <name evidence="5" type="ORF">L0665_03110</name>
</gene>
<keyword evidence="6" id="KW-1185">Reference proteome</keyword>
<dbReference type="GO" id="GO:0031515">
    <property type="term" value="C:tRNA (m1A) methyltransferase complex"/>
    <property type="evidence" value="ECO:0007669"/>
    <property type="project" value="InterPro"/>
</dbReference>
<proteinExistence type="predicted"/>
<keyword evidence="3" id="KW-0949">S-adenosyl-L-methionine</keyword>
<dbReference type="InterPro" id="IPR014816">
    <property type="entry name" value="tRNA_MeTrfase_Gcd14"/>
</dbReference>
<reference evidence="5" key="1">
    <citation type="submission" date="2022-01" db="EMBL/GenBank/DDBJ databases">
        <title>Draft genome of Methanogenium marinum DSM 15558.</title>
        <authorList>
            <person name="Chen S.-C."/>
            <person name="You Y.-T."/>
        </authorList>
    </citation>
    <scope>NUCLEOTIDE SEQUENCE</scope>
    <source>
        <strain evidence="5">DSM 15558</strain>
    </source>
</reference>
<evidence type="ECO:0000256" key="2">
    <source>
        <dbReference type="ARBA" id="ARBA00022679"/>
    </source>
</evidence>
<dbReference type="Gene3D" id="3.40.50.150">
    <property type="entry name" value="Vaccinia Virus protein VP39"/>
    <property type="match status" value="1"/>
</dbReference>
<evidence type="ECO:0000256" key="1">
    <source>
        <dbReference type="ARBA" id="ARBA00022603"/>
    </source>
</evidence>
<dbReference type="PANTHER" id="PTHR12133:SF1">
    <property type="entry name" value="TRNA (ADENINE(58)-N(1))-METHYLTRANSFERASE, MITOCHONDRIAL"/>
    <property type="match status" value="1"/>
</dbReference>
<keyword evidence="2" id="KW-0808">Transferase</keyword>
<dbReference type="InterPro" id="IPR029063">
    <property type="entry name" value="SAM-dependent_MTases_sf"/>
</dbReference>
<dbReference type="AlphaFoldDB" id="A0A9Q4PWP6"/>
<organism evidence="5 6">
    <name type="scientific">Methanogenium marinum</name>
    <dbReference type="NCBI Taxonomy" id="348610"/>
    <lineage>
        <taxon>Archaea</taxon>
        <taxon>Methanobacteriati</taxon>
        <taxon>Methanobacteriota</taxon>
        <taxon>Stenosarchaea group</taxon>
        <taxon>Methanomicrobia</taxon>
        <taxon>Methanomicrobiales</taxon>
        <taxon>Methanomicrobiaceae</taxon>
        <taxon>Methanogenium</taxon>
    </lineage>
</organism>
<evidence type="ECO:0000256" key="3">
    <source>
        <dbReference type="ARBA" id="ARBA00022691"/>
    </source>
</evidence>
<protein>
    <submittedName>
        <fullName evidence="5">Methyltransferase domain-containing protein</fullName>
    </submittedName>
</protein>
<dbReference type="GO" id="GO:0030488">
    <property type="term" value="P:tRNA methylation"/>
    <property type="evidence" value="ECO:0007669"/>
    <property type="project" value="InterPro"/>
</dbReference>
<dbReference type="Proteomes" id="UP001143747">
    <property type="component" value="Unassembled WGS sequence"/>
</dbReference>
<dbReference type="PROSITE" id="PS51620">
    <property type="entry name" value="SAM_TRM61"/>
    <property type="match status" value="1"/>
</dbReference>
<dbReference type="Pfam" id="PF00398">
    <property type="entry name" value="RrnaAD"/>
    <property type="match status" value="1"/>
</dbReference>
<dbReference type="RefSeq" id="WP_274924249.1">
    <property type="nucleotide sequence ID" value="NZ_JAKELO010000002.1"/>
</dbReference>
<dbReference type="InterPro" id="IPR001737">
    <property type="entry name" value="KsgA/Erm"/>
</dbReference>
<name>A0A9Q4PWP6_9EURY</name>
<keyword evidence="1 5" id="KW-0489">Methyltransferase</keyword>
<sequence length="242" mass="26766">MINTGQRVLLIWEGKEYYVRAGEGTLSTDKGIIDLNALLDASPGENIETHLGIPFYIRIPRPTDFFSHARRTGAPMLPKDIGMVCALTGMNRNDDVLDAGTGSGIASIFFGGIARTVTTYEIREEFAKVCQKNILEAGLENVEVIAGDMLDAEGEYDVVHLDLQITEAHIRHAHSLLRPGGYLATYTPFLEQTFIVMDTAEPLFTDVVCHELIGRELTRTKRGTRPSTRVSHSGYITVARKK</sequence>
<dbReference type="GO" id="GO:0160107">
    <property type="term" value="F:tRNA (adenine(58)-N1)-methyltransferase activity"/>
    <property type="evidence" value="ECO:0007669"/>
    <property type="project" value="InterPro"/>
</dbReference>
<dbReference type="PANTHER" id="PTHR12133">
    <property type="entry name" value="TRNA (ADENINE(58)-N(1))-METHYLTRANSFERASE"/>
    <property type="match status" value="1"/>
</dbReference>
<dbReference type="Gene3D" id="3.10.330.20">
    <property type="match status" value="1"/>
</dbReference>